<evidence type="ECO:0000256" key="1">
    <source>
        <dbReference type="ARBA" id="ARBA00001255"/>
    </source>
</evidence>
<dbReference type="InterPro" id="IPR017853">
    <property type="entry name" value="GH"/>
</dbReference>
<dbReference type="SUPFAM" id="SSF51445">
    <property type="entry name" value="(Trans)glycosidases"/>
    <property type="match status" value="1"/>
</dbReference>
<accession>A0ABN2HDF5</accession>
<dbReference type="Gene3D" id="2.70.98.60">
    <property type="entry name" value="alpha-galactosidase from lactobacil brevis"/>
    <property type="match status" value="1"/>
</dbReference>
<dbReference type="RefSeq" id="WP_344311686.1">
    <property type="nucleotide sequence ID" value="NZ_BAAANY010000014.1"/>
</dbReference>
<dbReference type="PRINTS" id="PR00743">
    <property type="entry name" value="GLHYDRLASE36"/>
</dbReference>
<dbReference type="EMBL" id="BAAANY010000014">
    <property type="protein sequence ID" value="GAA1686061.1"/>
    <property type="molecule type" value="Genomic_DNA"/>
</dbReference>
<dbReference type="CDD" id="cd14791">
    <property type="entry name" value="GH36"/>
    <property type="match status" value="1"/>
</dbReference>
<dbReference type="InterPro" id="IPR038417">
    <property type="entry name" value="Alpga-gal_N_sf"/>
</dbReference>
<dbReference type="InterPro" id="IPR013785">
    <property type="entry name" value="Aldolase_TIM"/>
</dbReference>
<dbReference type="InterPro" id="IPR031704">
    <property type="entry name" value="Glyco_hydro_36_N"/>
</dbReference>
<dbReference type="Pfam" id="PF16875">
    <property type="entry name" value="Glyco_hydro_36N"/>
    <property type="match status" value="1"/>
</dbReference>
<dbReference type="InterPro" id="IPR013780">
    <property type="entry name" value="Glyco_hydro_b"/>
</dbReference>
<dbReference type="Gene3D" id="2.60.40.1180">
    <property type="entry name" value="Golgi alpha-mannosidase II"/>
    <property type="match status" value="1"/>
</dbReference>
<sequence>MTGAAGWHHLTAGGVSLLVEAVAGASPRVLWWGAELGSTDLAAVALAAGAAGPHGGVVASSAALLFPNYAEGDASRPALAGHRGGVDFSPLPKCVTVDSSESALAITSADESAALSVRTDVEISESGLLRLRHAVTNTGDSDYVLDGVAAALPIPGEAAEVLDFTGRWSRERSPQRRPMTIGAVVRDSRRGRTGHDATTLMCAGEPGFGFRHGQVWAVHVAWSGNHSTYAERTPSGLGRLGGGELLLSGEVILAAGAEYVSPWLFAVYSGAGLDGVSASFHRWLRARTNHPKSPRPIVLNTWEAVYFQHDLEKLCRLADAAAEVGVERFVLDDGWFGSRRDDTSGLGDWYVSAQVWPEGLSPLIDYVRGLGMQFGLWVEPEMINPDSELARAHPDWIMSTGGRLPAEVRHQQVLDIGNPAAYAYIFERLDALLTEYPISFVKWDHNRDLVDAGQSGAEPHNRAGVHRQTLAIYRLLDELRAKHPGVEVESCSSGGARIDLEILQRTDRVWTSDCNDALERQAIQRWTGLLLPPELMGAHVGPTESHTTGRVHSLSFRAVAATFGHSGMEWDIASITAQERARLRTWVSFVKDHRDLLHSGDVVRADYPDPAGWVHGVVATDRSCALFAYVQMASTAFERPLPVQLPGLDPDRCYLVRPVYPAGQPADVNRTGPAWMAAGEIALSGRALATVGLALPILRPEQALLLEVSPR</sequence>
<protein>
    <recommendedName>
        <fullName evidence="2">alpha-galactosidase</fullName>
        <ecNumber evidence="2">3.2.1.22</ecNumber>
    </recommendedName>
</protein>
<feature type="domain" description="Glycosyl hydrolase family 36 N-terminal" evidence="6">
    <location>
        <begin position="27"/>
        <end position="253"/>
    </location>
</feature>
<evidence type="ECO:0000259" key="6">
    <source>
        <dbReference type="Pfam" id="PF16875"/>
    </source>
</evidence>
<evidence type="ECO:0000256" key="3">
    <source>
        <dbReference type="ARBA" id="ARBA00022801"/>
    </source>
</evidence>
<comment type="caution">
    <text evidence="7">The sequence shown here is derived from an EMBL/GenBank/DDBJ whole genome shotgun (WGS) entry which is preliminary data.</text>
</comment>
<evidence type="ECO:0000256" key="2">
    <source>
        <dbReference type="ARBA" id="ARBA00012755"/>
    </source>
</evidence>
<reference evidence="7 8" key="1">
    <citation type="journal article" date="2019" name="Int. J. Syst. Evol. Microbiol.">
        <title>The Global Catalogue of Microorganisms (GCM) 10K type strain sequencing project: providing services to taxonomists for standard genome sequencing and annotation.</title>
        <authorList>
            <consortium name="The Broad Institute Genomics Platform"/>
            <consortium name="The Broad Institute Genome Sequencing Center for Infectious Disease"/>
            <person name="Wu L."/>
            <person name="Ma J."/>
        </authorList>
    </citation>
    <scope>NUCLEOTIDE SEQUENCE [LARGE SCALE GENOMIC DNA]</scope>
    <source>
        <strain evidence="7 8">JCM 14718</strain>
    </source>
</reference>
<dbReference type="Pfam" id="PF02065">
    <property type="entry name" value="Melibiase"/>
    <property type="match status" value="1"/>
</dbReference>
<dbReference type="InterPro" id="IPR031705">
    <property type="entry name" value="Glyco_hydro_36_C"/>
</dbReference>
<dbReference type="PROSITE" id="PS00512">
    <property type="entry name" value="ALPHA_GALACTOSIDASE"/>
    <property type="match status" value="1"/>
</dbReference>
<keyword evidence="3" id="KW-0378">Hydrolase</keyword>
<dbReference type="EC" id="3.2.1.22" evidence="2"/>
<organism evidence="7 8">
    <name type="scientific">Fodinicola feengrottensis</name>
    <dbReference type="NCBI Taxonomy" id="435914"/>
    <lineage>
        <taxon>Bacteria</taxon>
        <taxon>Bacillati</taxon>
        <taxon>Actinomycetota</taxon>
        <taxon>Actinomycetes</taxon>
        <taxon>Mycobacteriales</taxon>
        <taxon>Fodinicola</taxon>
    </lineage>
</organism>
<dbReference type="InterPro" id="IPR000111">
    <property type="entry name" value="Glyco_hydro_27/36_CS"/>
</dbReference>
<evidence type="ECO:0000259" key="5">
    <source>
        <dbReference type="Pfam" id="PF16874"/>
    </source>
</evidence>
<comment type="catalytic activity">
    <reaction evidence="1">
        <text>Hydrolysis of terminal, non-reducing alpha-D-galactose residues in alpha-D-galactosides, including galactose oligosaccharides, galactomannans and galactolipids.</text>
        <dbReference type="EC" id="3.2.1.22"/>
    </reaction>
</comment>
<keyword evidence="8" id="KW-1185">Reference proteome</keyword>
<dbReference type="PANTHER" id="PTHR43053">
    <property type="entry name" value="GLYCOSIDASE FAMILY 31"/>
    <property type="match status" value="1"/>
</dbReference>
<evidence type="ECO:0000313" key="8">
    <source>
        <dbReference type="Proteomes" id="UP001500618"/>
    </source>
</evidence>
<gene>
    <name evidence="7" type="ORF">GCM10009765_39240</name>
</gene>
<dbReference type="InterPro" id="IPR002252">
    <property type="entry name" value="Glyco_hydro_36"/>
</dbReference>
<proteinExistence type="predicted"/>
<evidence type="ECO:0000256" key="4">
    <source>
        <dbReference type="ARBA" id="ARBA00023295"/>
    </source>
</evidence>
<keyword evidence="4" id="KW-0326">Glycosidase</keyword>
<feature type="domain" description="Glycosyl hydrolase family 36 C-terminal" evidence="5">
    <location>
        <begin position="617"/>
        <end position="696"/>
    </location>
</feature>
<name>A0ABN2HDF5_9ACTN</name>
<dbReference type="InterPro" id="IPR050985">
    <property type="entry name" value="Alpha-glycosidase_related"/>
</dbReference>
<evidence type="ECO:0000313" key="7">
    <source>
        <dbReference type="EMBL" id="GAA1686061.1"/>
    </source>
</evidence>
<dbReference type="Proteomes" id="UP001500618">
    <property type="component" value="Unassembled WGS sequence"/>
</dbReference>
<dbReference type="PANTHER" id="PTHR43053:SF3">
    <property type="entry name" value="ALPHA-GALACTOSIDASE C-RELATED"/>
    <property type="match status" value="1"/>
</dbReference>
<dbReference type="Gene3D" id="3.20.20.70">
    <property type="entry name" value="Aldolase class I"/>
    <property type="match status" value="1"/>
</dbReference>
<dbReference type="Pfam" id="PF16874">
    <property type="entry name" value="Glyco_hydro_36C"/>
    <property type="match status" value="1"/>
</dbReference>